<dbReference type="Proteomes" id="UP000731907">
    <property type="component" value="Unassembled WGS sequence"/>
</dbReference>
<accession>A0ABS6J043</accession>
<evidence type="ECO:0000313" key="1">
    <source>
        <dbReference type="EMBL" id="MBU9696269.1"/>
    </source>
</evidence>
<evidence type="ECO:0000313" key="2">
    <source>
        <dbReference type="Proteomes" id="UP000731907"/>
    </source>
</evidence>
<proteinExistence type="predicted"/>
<name>A0ABS6J043_9RHOB</name>
<dbReference type="EMBL" id="JAAATX020000001">
    <property type="protein sequence ID" value="MBU9696269.1"/>
    <property type="molecule type" value="Genomic_DNA"/>
</dbReference>
<comment type="caution">
    <text evidence="1">The sequence shown here is derived from an EMBL/GenBank/DDBJ whole genome shotgun (WGS) entry which is preliminary data.</text>
</comment>
<protein>
    <submittedName>
        <fullName evidence="1">DUF3168 domain-containing protein</fullName>
    </submittedName>
</protein>
<keyword evidence="2" id="KW-1185">Reference proteome</keyword>
<dbReference type="Pfam" id="PF11367">
    <property type="entry name" value="Tail_completion_gp17"/>
    <property type="match status" value="1"/>
</dbReference>
<organism evidence="1 2">
    <name type="scientific">Paragemmobacter amnigenus</name>
    <dbReference type="NCBI Taxonomy" id="2852097"/>
    <lineage>
        <taxon>Bacteria</taxon>
        <taxon>Pseudomonadati</taxon>
        <taxon>Pseudomonadota</taxon>
        <taxon>Alphaproteobacteria</taxon>
        <taxon>Rhodobacterales</taxon>
        <taxon>Paracoccaceae</taxon>
        <taxon>Paragemmobacter</taxon>
    </lineage>
</organism>
<reference evidence="1 2" key="1">
    <citation type="submission" date="2021-06" db="EMBL/GenBank/DDBJ databases">
        <title>Rhodobacteraceae bacterium strain HSP-20.</title>
        <authorList>
            <person name="Chen W.-M."/>
        </authorList>
    </citation>
    <scope>NUCLEOTIDE SEQUENCE [LARGE SCALE GENOMIC DNA]</scope>
    <source>
        <strain evidence="1 2">HSP-20</strain>
    </source>
</reference>
<dbReference type="InterPro" id="IPR053745">
    <property type="entry name" value="Viral_Tail_Comp_sf"/>
</dbReference>
<gene>
    <name evidence="1" type="ORF">GU927_000265</name>
</gene>
<dbReference type="Gene3D" id="3.30.2000.30">
    <property type="match status" value="1"/>
</dbReference>
<sequence>MSYRAAGAVQAAVHAALAGHPDLAGVPVVDAVPTGGGTGTFVLIGPEEARDASDATGAGVAHRVDVSVLSDAAGFLAAKAAAAAVCDAMEGLSLPAPAGRVVGVAFQKAVARRLEDGAVRRIDLAFRVRVDF</sequence>
<dbReference type="InterPro" id="IPR021508">
    <property type="entry name" value="Gp17-like"/>
</dbReference>
<dbReference type="RefSeq" id="WP_161760203.1">
    <property type="nucleotide sequence ID" value="NZ_JAAATX020000001.1"/>
</dbReference>